<dbReference type="PANTHER" id="PTHR22911:SF137">
    <property type="entry name" value="SOLUTE CARRIER FAMILY 35 MEMBER G2-RELATED"/>
    <property type="match status" value="1"/>
</dbReference>
<keyword evidence="5 9" id="KW-0812">Transmembrane</keyword>
<feature type="region of interest" description="Disordered" evidence="8">
    <location>
        <begin position="296"/>
        <end position="316"/>
    </location>
</feature>
<feature type="transmembrane region" description="Helical" evidence="9">
    <location>
        <begin position="97"/>
        <end position="118"/>
    </location>
</feature>
<evidence type="ECO:0000256" key="8">
    <source>
        <dbReference type="SAM" id="MobiDB-lite"/>
    </source>
</evidence>
<proteinExistence type="inferred from homology"/>
<keyword evidence="7 9" id="KW-0472">Membrane</keyword>
<evidence type="ECO:0000256" key="3">
    <source>
        <dbReference type="ARBA" id="ARBA00022448"/>
    </source>
</evidence>
<dbReference type="GO" id="GO:0005886">
    <property type="term" value="C:plasma membrane"/>
    <property type="evidence" value="ECO:0007669"/>
    <property type="project" value="UniProtKB-SubCell"/>
</dbReference>
<evidence type="ECO:0000256" key="6">
    <source>
        <dbReference type="ARBA" id="ARBA00022989"/>
    </source>
</evidence>
<feature type="transmembrane region" description="Helical" evidence="9">
    <location>
        <begin position="177"/>
        <end position="195"/>
    </location>
</feature>
<comment type="similarity">
    <text evidence="2">Belongs to the EamA transporter family.</text>
</comment>
<comment type="subcellular location">
    <subcellularLocation>
        <location evidence="1">Cell membrane</location>
        <topology evidence="1">Multi-pass membrane protein</topology>
    </subcellularLocation>
</comment>
<keyword evidence="6 9" id="KW-1133">Transmembrane helix</keyword>
<protein>
    <submittedName>
        <fullName evidence="11">Membrane protein</fullName>
    </submittedName>
</protein>
<dbReference type="OrthoDB" id="64403at2759"/>
<name>A0A1V9YM26_ACHHY</name>
<comment type="caution">
    <text evidence="11">The sequence shown here is derived from an EMBL/GenBank/DDBJ whole genome shotgun (WGS) entry which is preliminary data.</text>
</comment>
<evidence type="ECO:0000256" key="1">
    <source>
        <dbReference type="ARBA" id="ARBA00004651"/>
    </source>
</evidence>
<keyword evidence="12" id="KW-1185">Reference proteome</keyword>
<dbReference type="Proteomes" id="UP000243579">
    <property type="component" value="Unassembled WGS sequence"/>
</dbReference>
<evidence type="ECO:0000256" key="9">
    <source>
        <dbReference type="SAM" id="Phobius"/>
    </source>
</evidence>
<dbReference type="AlphaFoldDB" id="A0A1V9YM26"/>
<reference evidence="11 12" key="1">
    <citation type="journal article" date="2014" name="Genome Biol. Evol.">
        <title>The secreted proteins of Achlya hypogyna and Thraustotheca clavata identify the ancestral oomycete secretome and reveal gene acquisitions by horizontal gene transfer.</title>
        <authorList>
            <person name="Misner I."/>
            <person name="Blouin N."/>
            <person name="Leonard G."/>
            <person name="Richards T.A."/>
            <person name="Lane C.E."/>
        </authorList>
    </citation>
    <scope>NUCLEOTIDE SEQUENCE [LARGE SCALE GENOMIC DNA]</scope>
    <source>
        <strain evidence="11 12">ATCC 48635</strain>
    </source>
</reference>
<feature type="transmembrane region" description="Helical" evidence="9">
    <location>
        <begin position="237"/>
        <end position="260"/>
    </location>
</feature>
<dbReference type="SUPFAM" id="SSF103481">
    <property type="entry name" value="Multidrug resistance efflux transporter EmrE"/>
    <property type="match status" value="2"/>
</dbReference>
<evidence type="ECO:0000313" key="12">
    <source>
        <dbReference type="Proteomes" id="UP000243579"/>
    </source>
</evidence>
<keyword evidence="3" id="KW-0813">Transport</keyword>
<evidence type="ECO:0000256" key="2">
    <source>
        <dbReference type="ARBA" id="ARBA00007362"/>
    </source>
</evidence>
<feature type="transmembrane region" description="Helical" evidence="9">
    <location>
        <begin position="266"/>
        <end position="286"/>
    </location>
</feature>
<feature type="transmembrane region" description="Helical" evidence="9">
    <location>
        <begin position="7"/>
        <end position="25"/>
    </location>
</feature>
<dbReference type="Pfam" id="PF00892">
    <property type="entry name" value="EamA"/>
    <property type="match status" value="1"/>
</dbReference>
<evidence type="ECO:0000256" key="5">
    <source>
        <dbReference type="ARBA" id="ARBA00022692"/>
    </source>
</evidence>
<dbReference type="InterPro" id="IPR000620">
    <property type="entry name" value="EamA_dom"/>
</dbReference>
<dbReference type="PANTHER" id="PTHR22911">
    <property type="entry name" value="ACYL-MALONYL CONDENSING ENZYME-RELATED"/>
    <property type="match status" value="1"/>
</dbReference>
<evidence type="ECO:0000256" key="4">
    <source>
        <dbReference type="ARBA" id="ARBA00022475"/>
    </source>
</evidence>
<sequence length="326" mass="35191">MNDVQKGIGFAVLAYILWGFQPIYWKQLLEIDSYQLVLHRVVWSFPVLILFLIATGQFREWLSAAMKLSTYKIYSVSALLLGANFFLSLWGVNSGRILQVSLGYFINPLFSVVLGVIFLKERLPVGQWVAVGIAAVGVLIVTIGYGVFPWVSFSIAGAFGFYGLVQKRAPLSGLQGVSIELMLLSIPCIIILIVLNERGNGAFGHSGPKLDWLMVGCGLATILPQLSFATSLKSIPLTILGIAQFIGPSIQTLVGALIYGENFSTTKAAGFGCVWVALVLFTYVGLRAKAASKPVNSQDLPSVNSDQVAEPPTPGTTYHAAVDTKV</sequence>
<feature type="compositionally biased region" description="Polar residues" evidence="8">
    <location>
        <begin position="296"/>
        <end position="307"/>
    </location>
</feature>
<keyword evidence="4" id="KW-1003">Cell membrane</keyword>
<dbReference type="InterPro" id="IPR037185">
    <property type="entry name" value="EmrE-like"/>
</dbReference>
<feature type="domain" description="EamA" evidence="10">
    <location>
        <begin position="6"/>
        <end position="142"/>
    </location>
</feature>
<evidence type="ECO:0000259" key="10">
    <source>
        <dbReference type="Pfam" id="PF00892"/>
    </source>
</evidence>
<organism evidence="11 12">
    <name type="scientific">Achlya hypogyna</name>
    <name type="common">Oomycete</name>
    <name type="synonym">Protoachlya hypogyna</name>
    <dbReference type="NCBI Taxonomy" id="1202772"/>
    <lineage>
        <taxon>Eukaryota</taxon>
        <taxon>Sar</taxon>
        <taxon>Stramenopiles</taxon>
        <taxon>Oomycota</taxon>
        <taxon>Saprolegniomycetes</taxon>
        <taxon>Saprolegniales</taxon>
        <taxon>Achlyaceae</taxon>
        <taxon>Achlya</taxon>
    </lineage>
</organism>
<evidence type="ECO:0000256" key="7">
    <source>
        <dbReference type="ARBA" id="ARBA00023136"/>
    </source>
</evidence>
<evidence type="ECO:0000313" key="11">
    <source>
        <dbReference type="EMBL" id="OQR86763.1"/>
    </source>
</evidence>
<dbReference type="InterPro" id="IPR004626">
    <property type="entry name" value="RarD"/>
</dbReference>
<feature type="transmembrane region" description="Helical" evidence="9">
    <location>
        <begin position="37"/>
        <end position="59"/>
    </location>
</feature>
<dbReference type="NCBIfam" id="TIGR00688">
    <property type="entry name" value="rarD"/>
    <property type="match status" value="1"/>
</dbReference>
<gene>
    <name evidence="11" type="ORF">ACHHYP_09988</name>
</gene>
<feature type="transmembrane region" description="Helical" evidence="9">
    <location>
        <begin position="71"/>
        <end position="91"/>
    </location>
</feature>
<dbReference type="EMBL" id="JNBR01001485">
    <property type="protein sequence ID" value="OQR86763.1"/>
    <property type="molecule type" value="Genomic_DNA"/>
</dbReference>
<accession>A0A1V9YM26</accession>